<organism evidence="3 4">
    <name type="scientific">Rothia terrae</name>
    <dbReference type="NCBI Taxonomy" id="396015"/>
    <lineage>
        <taxon>Bacteria</taxon>
        <taxon>Bacillati</taxon>
        <taxon>Actinomycetota</taxon>
        <taxon>Actinomycetes</taxon>
        <taxon>Micrococcales</taxon>
        <taxon>Micrococcaceae</taxon>
        <taxon>Rothia</taxon>
    </lineage>
</organism>
<feature type="domain" description="VanZ-like" evidence="2">
    <location>
        <begin position="49"/>
        <end position="184"/>
    </location>
</feature>
<dbReference type="RefSeq" id="WP_190724627.1">
    <property type="nucleotide sequence ID" value="NZ_CP061539.1"/>
</dbReference>
<keyword evidence="1" id="KW-1133">Transmembrane helix</keyword>
<evidence type="ECO:0000313" key="3">
    <source>
        <dbReference type="EMBL" id="QNV37814.1"/>
    </source>
</evidence>
<reference evidence="3 4" key="1">
    <citation type="submission" date="2020-09" db="EMBL/GenBank/DDBJ databases">
        <title>Investigation of environmental microbes.</title>
        <authorList>
            <person name="Ou Y."/>
            <person name="Kang Q."/>
        </authorList>
    </citation>
    <scope>NUCLEOTIDE SEQUENCE [LARGE SCALE GENOMIC DNA]</scope>
    <source>
        <strain evidence="3 4">KJZ-14</strain>
    </source>
</reference>
<keyword evidence="4" id="KW-1185">Reference proteome</keyword>
<protein>
    <submittedName>
        <fullName evidence="3">VanZ family protein</fullName>
    </submittedName>
</protein>
<proteinExistence type="predicted"/>
<feature type="transmembrane region" description="Helical" evidence="1">
    <location>
        <begin position="168"/>
        <end position="188"/>
    </location>
</feature>
<gene>
    <name evidence="3" type="ORF">IDM49_00415</name>
</gene>
<feature type="transmembrane region" description="Helical" evidence="1">
    <location>
        <begin position="40"/>
        <end position="63"/>
    </location>
</feature>
<evidence type="ECO:0000256" key="1">
    <source>
        <dbReference type="SAM" id="Phobius"/>
    </source>
</evidence>
<dbReference type="InterPro" id="IPR053150">
    <property type="entry name" value="Teicoplanin_resist-assoc"/>
</dbReference>
<feature type="transmembrane region" description="Helical" evidence="1">
    <location>
        <begin position="105"/>
        <end position="126"/>
    </location>
</feature>
<dbReference type="Pfam" id="PF04892">
    <property type="entry name" value="VanZ"/>
    <property type="match status" value="1"/>
</dbReference>
<dbReference type="Proteomes" id="UP000516404">
    <property type="component" value="Chromosome"/>
</dbReference>
<dbReference type="GeneID" id="96622685"/>
<feature type="transmembrane region" description="Helical" evidence="1">
    <location>
        <begin position="138"/>
        <end position="156"/>
    </location>
</feature>
<dbReference type="AlphaFoldDB" id="A0A7H2BDR8"/>
<keyword evidence="1" id="KW-0812">Transmembrane</keyword>
<keyword evidence="1" id="KW-0472">Membrane</keyword>
<sequence>MSNWVYMGYSGLTWGLVLCGVALPVLAVAQWKLRTRLRAYWLMVTGALIIYSCGVFALTLLPLPQYAQVVCSSNPVRLVPFHSFATVAQAADRYGVLRTVRSQDFWQIVLNVVLMVPLGFIARAVFKRGVVPSTGCAFAASAFIECSQLTGLWGLYDCAYRIFDVDDLMTNTFGGLIGAICAVVWIAARKRPKAPFIPPWASTQRDEAPSTTSVDEVFARLTEGCDDVRDKATRDQELVLSGR</sequence>
<accession>A0A7H2BDR8</accession>
<evidence type="ECO:0000259" key="2">
    <source>
        <dbReference type="Pfam" id="PF04892"/>
    </source>
</evidence>
<dbReference type="PANTHER" id="PTHR36834">
    <property type="entry name" value="MEMBRANE PROTEIN-RELATED"/>
    <property type="match status" value="1"/>
</dbReference>
<name>A0A7H2BDR8_9MICC</name>
<feature type="transmembrane region" description="Helical" evidence="1">
    <location>
        <begin position="6"/>
        <end position="28"/>
    </location>
</feature>
<dbReference type="PANTHER" id="PTHR36834:SF1">
    <property type="entry name" value="INTEGRAL MEMBRANE PROTEIN"/>
    <property type="match status" value="1"/>
</dbReference>
<evidence type="ECO:0000313" key="4">
    <source>
        <dbReference type="Proteomes" id="UP000516404"/>
    </source>
</evidence>
<dbReference type="KEGG" id="rter:IDM49_00415"/>
<dbReference type="EMBL" id="CP061539">
    <property type="protein sequence ID" value="QNV37814.1"/>
    <property type="molecule type" value="Genomic_DNA"/>
</dbReference>
<dbReference type="InterPro" id="IPR006976">
    <property type="entry name" value="VanZ-like"/>
</dbReference>